<accession>A0A2P2NJI8</accession>
<organism evidence="1">
    <name type="scientific">Rhizophora mucronata</name>
    <name type="common">Asiatic mangrove</name>
    <dbReference type="NCBI Taxonomy" id="61149"/>
    <lineage>
        <taxon>Eukaryota</taxon>
        <taxon>Viridiplantae</taxon>
        <taxon>Streptophyta</taxon>
        <taxon>Embryophyta</taxon>
        <taxon>Tracheophyta</taxon>
        <taxon>Spermatophyta</taxon>
        <taxon>Magnoliopsida</taxon>
        <taxon>eudicotyledons</taxon>
        <taxon>Gunneridae</taxon>
        <taxon>Pentapetalae</taxon>
        <taxon>rosids</taxon>
        <taxon>fabids</taxon>
        <taxon>Malpighiales</taxon>
        <taxon>Rhizophoraceae</taxon>
        <taxon>Rhizophora</taxon>
    </lineage>
</organism>
<reference evidence="1" key="1">
    <citation type="submission" date="2018-02" db="EMBL/GenBank/DDBJ databases">
        <title>Rhizophora mucronata_Transcriptome.</title>
        <authorList>
            <person name="Meera S.P."/>
            <person name="Sreeshan A."/>
            <person name="Augustine A."/>
        </authorList>
    </citation>
    <scope>NUCLEOTIDE SEQUENCE</scope>
    <source>
        <tissue evidence="1">Leaf</tissue>
    </source>
</reference>
<proteinExistence type="predicted"/>
<dbReference type="EMBL" id="GGEC01062143">
    <property type="protein sequence ID" value="MBX42627.1"/>
    <property type="molecule type" value="Transcribed_RNA"/>
</dbReference>
<sequence>MYPEFLGLISSNIFLKN</sequence>
<dbReference type="AlphaFoldDB" id="A0A2P2NJI8"/>
<protein>
    <submittedName>
        <fullName evidence="1">Uncharacterized protein</fullName>
    </submittedName>
</protein>
<name>A0A2P2NJI8_RHIMU</name>
<evidence type="ECO:0000313" key="1">
    <source>
        <dbReference type="EMBL" id="MBX42627.1"/>
    </source>
</evidence>